<feature type="domain" description="Ricin B lectin" evidence="1">
    <location>
        <begin position="52"/>
        <end position="185"/>
    </location>
</feature>
<dbReference type="EMBL" id="CAXLJM020000033">
    <property type="protein sequence ID" value="CAL8101457.1"/>
    <property type="molecule type" value="Genomic_DNA"/>
</dbReference>
<dbReference type="SUPFAM" id="SSF50370">
    <property type="entry name" value="Ricin B-like lectins"/>
    <property type="match status" value="1"/>
</dbReference>
<dbReference type="Proteomes" id="UP001642540">
    <property type="component" value="Unassembled WGS sequence"/>
</dbReference>
<protein>
    <recommendedName>
        <fullName evidence="1">Ricin B lectin domain-containing protein</fullName>
    </recommendedName>
</protein>
<dbReference type="PROSITE" id="PS50231">
    <property type="entry name" value="RICIN_B_LECTIN"/>
    <property type="match status" value="1"/>
</dbReference>
<name>A0ABP1QFX8_9HEXA</name>
<organism evidence="2 3">
    <name type="scientific">Orchesella dallaii</name>
    <dbReference type="NCBI Taxonomy" id="48710"/>
    <lineage>
        <taxon>Eukaryota</taxon>
        <taxon>Metazoa</taxon>
        <taxon>Ecdysozoa</taxon>
        <taxon>Arthropoda</taxon>
        <taxon>Hexapoda</taxon>
        <taxon>Collembola</taxon>
        <taxon>Entomobryomorpha</taxon>
        <taxon>Entomobryoidea</taxon>
        <taxon>Orchesellidae</taxon>
        <taxon>Orchesellinae</taxon>
        <taxon>Orchesella</taxon>
    </lineage>
</organism>
<comment type="caution">
    <text evidence="2">The sequence shown here is derived from an EMBL/GenBank/DDBJ whole genome shotgun (WGS) entry which is preliminary data.</text>
</comment>
<dbReference type="Gene3D" id="2.80.10.50">
    <property type="match status" value="1"/>
</dbReference>
<accession>A0ABP1QFX8</accession>
<reference evidence="2 3" key="1">
    <citation type="submission" date="2024-08" db="EMBL/GenBank/DDBJ databases">
        <authorList>
            <person name="Cucini C."/>
            <person name="Frati F."/>
        </authorList>
    </citation>
    <scope>NUCLEOTIDE SEQUENCE [LARGE SCALE GENOMIC DNA]</scope>
</reference>
<evidence type="ECO:0000313" key="3">
    <source>
        <dbReference type="Proteomes" id="UP001642540"/>
    </source>
</evidence>
<evidence type="ECO:0000313" key="2">
    <source>
        <dbReference type="EMBL" id="CAL8101457.1"/>
    </source>
</evidence>
<dbReference type="InterPro" id="IPR000772">
    <property type="entry name" value="Ricin_B_lectin"/>
</dbReference>
<dbReference type="Pfam" id="PF00652">
    <property type="entry name" value="Ricin_B_lectin"/>
    <property type="match status" value="1"/>
</dbReference>
<gene>
    <name evidence="2" type="ORF">ODALV1_LOCUS10848</name>
</gene>
<keyword evidence="3" id="KW-1185">Reference proteome</keyword>
<proteinExistence type="predicted"/>
<evidence type="ECO:0000259" key="1">
    <source>
        <dbReference type="Pfam" id="PF00652"/>
    </source>
</evidence>
<dbReference type="InterPro" id="IPR035992">
    <property type="entry name" value="Ricin_B-like_lectins"/>
</dbReference>
<sequence>MLVTKNNPIIPPKWIFYSTLMFMGFIAEISSQKLCEFSSGPTTKPSNESIFIHNFSAGKCLKVEGFGILSNSNAVLAECTYWKTATKDQQYQLGNNSLNKTVIKMNPANGEDYCLTIAKGNELKNVHCDSINSDQSWTLKPVQGHPGQFLIEQYSSKKCLKPQTRSTGSKIQLSPCNSHQTEQIWKFCA</sequence>
<dbReference type="CDD" id="cd00161">
    <property type="entry name" value="beta-trefoil_Ricin-like"/>
    <property type="match status" value="1"/>
</dbReference>